<dbReference type="InterPro" id="IPR008687">
    <property type="entry name" value="MobC"/>
</dbReference>
<accession>A0ABP2IHZ1</accession>
<organism evidence="2 3">
    <name type="scientific">Corynebacterium ammoniagenes DSM 20306</name>
    <dbReference type="NCBI Taxonomy" id="649754"/>
    <lineage>
        <taxon>Bacteria</taxon>
        <taxon>Bacillati</taxon>
        <taxon>Actinomycetota</taxon>
        <taxon>Actinomycetes</taxon>
        <taxon>Mycobacteriales</taxon>
        <taxon>Corynebacteriaceae</taxon>
        <taxon>Corynebacterium</taxon>
    </lineage>
</organism>
<name>A0ABP2IHZ1_CORAM</name>
<dbReference type="Pfam" id="PF05713">
    <property type="entry name" value="MobC"/>
    <property type="match status" value="1"/>
</dbReference>
<sequence length="123" mass="14161">MKLDGPVEKRLTLRLNAEQWHIVSEVAKRANLSPAEVMRGAIHTLADRLPRGWERRINDPPQEFQNNVRRLWKEINRIGVNLNQLTRRAHASGDDGLIALISQAQADFNHLKNTVSSYVNYNR</sequence>
<reference evidence="2 3" key="1">
    <citation type="submission" date="2010-04" db="EMBL/GenBank/DDBJ databases">
        <authorList>
            <person name="Weinstock G."/>
            <person name="Sodergren E."/>
            <person name="Clifton S."/>
            <person name="Fulton L."/>
            <person name="Fulton B."/>
            <person name="Courtney L."/>
            <person name="Fronick C."/>
            <person name="Harrison M."/>
            <person name="Strong C."/>
            <person name="Farmer C."/>
            <person name="Delahaunty K."/>
            <person name="Markovic C."/>
            <person name="Hall O."/>
            <person name="Minx P."/>
            <person name="Tomlinson C."/>
            <person name="Mitreva M."/>
            <person name="Hou S."/>
            <person name="Wollam A."/>
            <person name="Pepin K.H."/>
            <person name="Johnson M."/>
            <person name="Bhonagiri V."/>
            <person name="Zhang X."/>
            <person name="Suruliraj S."/>
            <person name="Warren W."/>
            <person name="Chinwalla A."/>
            <person name="Mardis E.R."/>
            <person name="Wilson R.K."/>
        </authorList>
    </citation>
    <scope>NUCLEOTIDE SEQUENCE [LARGE SCALE GENOMIC DNA]</scope>
    <source>
        <strain evidence="2 3">DSM 20306</strain>
    </source>
</reference>
<dbReference type="Proteomes" id="UP000006015">
    <property type="component" value="Unassembled WGS sequence"/>
</dbReference>
<gene>
    <name evidence="2" type="ORF">HMPREF0281_01833</name>
</gene>
<evidence type="ECO:0000259" key="1">
    <source>
        <dbReference type="Pfam" id="PF05713"/>
    </source>
</evidence>
<dbReference type="EMBL" id="ADNS01000017">
    <property type="protein sequence ID" value="EFG80959.1"/>
    <property type="molecule type" value="Genomic_DNA"/>
</dbReference>
<feature type="domain" description="Bacterial mobilisation" evidence="1">
    <location>
        <begin position="74"/>
        <end position="103"/>
    </location>
</feature>
<evidence type="ECO:0000313" key="2">
    <source>
        <dbReference type="EMBL" id="EFG80959.1"/>
    </source>
</evidence>
<protein>
    <recommendedName>
        <fullName evidence="1">Bacterial mobilisation domain-containing protein</fullName>
    </recommendedName>
</protein>
<comment type="caution">
    <text evidence="2">The sequence shown here is derived from an EMBL/GenBank/DDBJ whole genome shotgun (WGS) entry which is preliminary data.</text>
</comment>
<dbReference type="RefSeq" id="WP_003848257.1">
    <property type="nucleotide sequence ID" value="NZ_CP009244.1"/>
</dbReference>
<keyword evidence="3" id="KW-1185">Reference proteome</keyword>
<proteinExistence type="predicted"/>
<evidence type="ECO:0000313" key="3">
    <source>
        <dbReference type="Proteomes" id="UP000006015"/>
    </source>
</evidence>